<evidence type="ECO:0000313" key="4">
    <source>
        <dbReference type="Proteomes" id="UP000467148"/>
    </source>
</evidence>
<keyword evidence="4" id="KW-1185">Reference proteome</keyword>
<name>A0A7I7TGN7_9MYCO</name>
<dbReference type="Proteomes" id="UP000467148">
    <property type="component" value="Chromosome"/>
</dbReference>
<dbReference type="EMBL" id="AP022596">
    <property type="protein sequence ID" value="BBY67761.1"/>
    <property type="molecule type" value="Genomic_DNA"/>
</dbReference>
<evidence type="ECO:0000256" key="2">
    <source>
        <dbReference type="SAM" id="Phobius"/>
    </source>
</evidence>
<feature type="transmembrane region" description="Helical" evidence="2">
    <location>
        <begin position="71"/>
        <end position="94"/>
    </location>
</feature>
<protein>
    <submittedName>
        <fullName evidence="3">Uncharacterized protein</fullName>
    </submittedName>
</protein>
<keyword evidence="2" id="KW-0812">Transmembrane</keyword>
<accession>A0A7I7TGN7</accession>
<feature type="transmembrane region" description="Helical" evidence="2">
    <location>
        <begin position="35"/>
        <end position="59"/>
    </location>
</feature>
<keyword evidence="2" id="KW-1133">Transmembrane helix</keyword>
<dbReference type="RefSeq" id="WP_163751674.1">
    <property type="nucleotide sequence ID" value="NZ_AP022596.1"/>
</dbReference>
<dbReference type="AlphaFoldDB" id="A0A7I7TGN7"/>
<gene>
    <name evidence="3" type="ORF">MHEL_60040</name>
</gene>
<organism evidence="3 4">
    <name type="scientific">Mycolicibacterium helvum</name>
    <dbReference type="NCBI Taxonomy" id="1534349"/>
    <lineage>
        <taxon>Bacteria</taxon>
        <taxon>Bacillati</taxon>
        <taxon>Actinomycetota</taxon>
        <taxon>Actinomycetes</taxon>
        <taxon>Mycobacteriales</taxon>
        <taxon>Mycobacteriaceae</taxon>
        <taxon>Mycolicibacterium</taxon>
    </lineage>
</organism>
<proteinExistence type="predicted"/>
<keyword evidence="2" id="KW-0472">Membrane</keyword>
<evidence type="ECO:0000256" key="1">
    <source>
        <dbReference type="SAM" id="MobiDB-lite"/>
    </source>
</evidence>
<reference evidence="3 4" key="1">
    <citation type="journal article" date="2019" name="Emerg. Microbes Infect.">
        <title>Comprehensive subspecies identification of 175 nontuberculous mycobacteria species based on 7547 genomic profiles.</title>
        <authorList>
            <person name="Matsumoto Y."/>
            <person name="Kinjo T."/>
            <person name="Motooka D."/>
            <person name="Nabeya D."/>
            <person name="Jung N."/>
            <person name="Uechi K."/>
            <person name="Horii T."/>
            <person name="Iida T."/>
            <person name="Fujita J."/>
            <person name="Nakamura S."/>
        </authorList>
    </citation>
    <scope>NUCLEOTIDE SEQUENCE [LARGE SCALE GENOMIC DNA]</scope>
    <source>
        <strain evidence="3 4">JCM 30396</strain>
    </source>
</reference>
<feature type="region of interest" description="Disordered" evidence="1">
    <location>
        <begin position="1"/>
        <end position="28"/>
    </location>
</feature>
<dbReference type="KEGG" id="mhev:MHEL_60040"/>
<evidence type="ECO:0000313" key="3">
    <source>
        <dbReference type="EMBL" id="BBY67761.1"/>
    </source>
</evidence>
<sequence>MTVRAHNRTHAALAARRPKPVPDYSQAERRDRRRAGLIVALGGGWSLTAEIAAICDPLAQRVGTSPVAATYWHLVDDLALGVHGLVHAAVGLLAERDARRRTAHLGIDQRGRSIRILVDLTERPTLPEVTDDALAAGTWSATLILLVEPYSTELADLLGNALTSAVSDRVLTALREVDRAALALERRLDRDEKARAHRAAKSKPATETERARAELESLGVTL</sequence>